<proteinExistence type="predicted"/>
<keyword evidence="1" id="KW-0436">Ligase</keyword>
<feature type="domain" description="ATP-grasp" evidence="5">
    <location>
        <begin position="120"/>
        <end position="319"/>
    </location>
</feature>
<dbReference type="GO" id="GO:0016874">
    <property type="term" value="F:ligase activity"/>
    <property type="evidence" value="ECO:0007669"/>
    <property type="project" value="UniProtKB-KW"/>
</dbReference>
<evidence type="ECO:0000313" key="7">
    <source>
        <dbReference type="Proteomes" id="UP000199245"/>
    </source>
</evidence>
<name>A0A1G7M3R3_9BRAD</name>
<evidence type="ECO:0000259" key="5">
    <source>
        <dbReference type="PROSITE" id="PS50975"/>
    </source>
</evidence>
<sequence>MNERNCVIVDAYSTGRFLPEEFKKYGIGTVHVMSAAQIPAIFQSHFNADLYDEVIRPPQRMGYEEIVEYHLKALHGRELEFVIAGCETGVELADSISERLGLPSNGTALSAARRDKSRLCEALASAGVRSIRQVVSDNAGEIASWKRAENFNEIVIKPLNSTGTEDVFFCSTDADVQRAVTAIVGKTNRVGAFNKLALAQEKINGQQYTVNAVSIDGDAFVTEAWTYDTVPVEGASSVCSLERLLGGKEPIVQELSDYLVRALQALRIADGPAHAEIIVDDRGPVLVDFGARLQGTMSAKARTMALGHNHLTLTAWRYADPKGFAEYMRRRGVYKRQAHALCVSLISDMGGVVTGYSGLDEIRKLPSFADAIAFVPIGQELVPTIDLASTPGIVYLVNNDLIQLEDDYRQLRAMRMNQVFDLVAQEANQ</sequence>
<dbReference type="InterPro" id="IPR011761">
    <property type="entry name" value="ATP-grasp"/>
</dbReference>
<evidence type="ECO:0000256" key="4">
    <source>
        <dbReference type="PROSITE-ProRule" id="PRU00409"/>
    </source>
</evidence>
<dbReference type="GO" id="GO:0046872">
    <property type="term" value="F:metal ion binding"/>
    <property type="evidence" value="ECO:0007669"/>
    <property type="project" value="InterPro"/>
</dbReference>
<gene>
    <name evidence="6" type="ORF">SAMN05216337_106114</name>
</gene>
<evidence type="ECO:0000313" key="6">
    <source>
        <dbReference type="EMBL" id="SDF56448.1"/>
    </source>
</evidence>
<evidence type="ECO:0000256" key="1">
    <source>
        <dbReference type="ARBA" id="ARBA00022598"/>
    </source>
</evidence>
<dbReference type="PROSITE" id="PS50975">
    <property type="entry name" value="ATP_GRASP"/>
    <property type="match status" value="1"/>
</dbReference>
<dbReference type="EMBL" id="FMZW01000061">
    <property type="protein sequence ID" value="SDF56448.1"/>
    <property type="molecule type" value="Genomic_DNA"/>
</dbReference>
<keyword evidence="3 4" id="KW-0067">ATP-binding</keyword>
<reference evidence="6 7" key="1">
    <citation type="submission" date="2016-10" db="EMBL/GenBank/DDBJ databases">
        <authorList>
            <person name="de Groot N.N."/>
        </authorList>
    </citation>
    <scope>NUCLEOTIDE SEQUENCE [LARGE SCALE GENOMIC DNA]</scope>
    <source>
        <strain evidence="6 7">R5</strain>
    </source>
</reference>
<dbReference type="PANTHER" id="PTHR43585">
    <property type="entry name" value="FUMIPYRROLE BIOSYNTHESIS PROTEIN C"/>
    <property type="match status" value="1"/>
</dbReference>
<dbReference type="AlphaFoldDB" id="A0A1G7M3R3"/>
<keyword evidence="2 4" id="KW-0547">Nucleotide-binding</keyword>
<dbReference type="NCBIfam" id="NF005543">
    <property type="entry name" value="PRK07206.1"/>
    <property type="match status" value="1"/>
</dbReference>
<dbReference type="GO" id="GO:0005524">
    <property type="term" value="F:ATP binding"/>
    <property type="evidence" value="ECO:0007669"/>
    <property type="project" value="UniProtKB-UniRule"/>
</dbReference>
<dbReference type="Gene3D" id="3.30.470.20">
    <property type="entry name" value="ATP-grasp fold, B domain"/>
    <property type="match status" value="1"/>
</dbReference>
<organism evidence="6 7">
    <name type="scientific">Bradyrhizobium brasilense</name>
    <dbReference type="NCBI Taxonomy" id="1419277"/>
    <lineage>
        <taxon>Bacteria</taxon>
        <taxon>Pseudomonadati</taxon>
        <taxon>Pseudomonadota</taxon>
        <taxon>Alphaproteobacteria</taxon>
        <taxon>Hyphomicrobiales</taxon>
        <taxon>Nitrobacteraceae</taxon>
        <taxon>Bradyrhizobium</taxon>
    </lineage>
</organism>
<protein>
    <recommendedName>
        <fullName evidence="5">ATP-grasp domain-containing protein</fullName>
    </recommendedName>
</protein>
<dbReference type="SUPFAM" id="SSF56059">
    <property type="entry name" value="Glutathione synthetase ATP-binding domain-like"/>
    <property type="match status" value="1"/>
</dbReference>
<evidence type="ECO:0000256" key="2">
    <source>
        <dbReference type="ARBA" id="ARBA00022741"/>
    </source>
</evidence>
<dbReference type="Proteomes" id="UP000199245">
    <property type="component" value="Unassembled WGS sequence"/>
</dbReference>
<dbReference type="InterPro" id="IPR052032">
    <property type="entry name" value="ATP-dep_AA_Ligase"/>
</dbReference>
<accession>A0A1G7M3R3</accession>
<dbReference type="PANTHER" id="PTHR43585:SF2">
    <property type="entry name" value="ATP-GRASP ENZYME FSQD"/>
    <property type="match status" value="1"/>
</dbReference>
<evidence type="ECO:0000256" key="3">
    <source>
        <dbReference type="ARBA" id="ARBA00022840"/>
    </source>
</evidence>
<dbReference type="RefSeq" id="WP_092089863.1">
    <property type="nucleotide sequence ID" value="NZ_FMZW01000061.1"/>
</dbReference>